<dbReference type="InterPro" id="IPR011009">
    <property type="entry name" value="Kinase-like_dom_sf"/>
</dbReference>
<keyword evidence="3" id="KW-1185">Reference proteome</keyword>
<dbReference type="SUPFAM" id="SSF56112">
    <property type="entry name" value="Protein kinase-like (PK-like)"/>
    <property type="match status" value="1"/>
</dbReference>
<feature type="non-terminal residue" evidence="2">
    <location>
        <position position="1"/>
    </location>
</feature>
<accession>A0A9W8MC55</accession>
<dbReference type="PANTHER" id="PTHR38248">
    <property type="entry name" value="FUNK1 6"/>
    <property type="match status" value="1"/>
</dbReference>
<evidence type="ECO:0000313" key="2">
    <source>
        <dbReference type="EMBL" id="KAJ2925071.1"/>
    </source>
</evidence>
<dbReference type="PANTHER" id="PTHR38248:SF2">
    <property type="entry name" value="FUNK1 11"/>
    <property type="match status" value="1"/>
</dbReference>
<dbReference type="PROSITE" id="PS00109">
    <property type="entry name" value="PROTEIN_KINASE_TYR"/>
    <property type="match status" value="1"/>
</dbReference>
<organism evidence="2 3">
    <name type="scientific">Candolleomyces eurysporus</name>
    <dbReference type="NCBI Taxonomy" id="2828524"/>
    <lineage>
        <taxon>Eukaryota</taxon>
        <taxon>Fungi</taxon>
        <taxon>Dikarya</taxon>
        <taxon>Basidiomycota</taxon>
        <taxon>Agaricomycotina</taxon>
        <taxon>Agaricomycetes</taxon>
        <taxon>Agaricomycetidae</taxon>
        <taxon>Agaricales</taxon>
        <taxon>Agaricineae</taxon>
        <taxon>Psathyrellaceae</taxon>
        <taxon>Candolleomyces</taxon>
    </lineage>
</organism>
<dbReference type="InterPro" id="IPR040976">
    <property type="entry name" value="Pkinase_fungal"/>
</dbReference>
<gene>
    <name evidence="2" type="ORF">H1R20_g12020</name>
</gene>
<dbReference type="Gene3D" id="1.10.510.10">
    <property type="entry name" value="Transferase(Phosphotransferase) domain 1"/>
    <property type="match status" value="1"/>
</dbReference>
<dbReference type="OrthoDB" id="5584477at2759"/>
<dbReference type="Pfam" id="PF17667">
    <property type="entry name" value="Pkinase_fungal"/>
    <property type="match status" value="1"/>
</dbReference>
<dbReference type="Proteomes" id="UP001140091">
    <property type="component" value="Unassembled WGS sequence"/>
</dbReference>
<protein>
    <recommendedName>
        <fullName evidence="1">Fungal-type protein kinase domain-containing protein</fullName>
    </recommendedName>
</protein>
<name>A0A9W8MC55_9AGAR</name>
<proteinExistence type="predicted"/>
<sequence length="207" mass="23369">MNIDPYIRYTLRGRGTTCWAVEDQQGNRFLIKDYWVSDGRKPEFELLSEVKEVPGVCKMVCYKAQRAKTKDYRGRLNAYSHGDLFRNRTAVRIVLKSYGSTIDKFKSAKQLLAALRDAIAAHSTLIGKGLLHRDVSPDNILLGLGEALEGFRGVLIDLHMAIKSDRPVNEICQDLRSGTPIFYPLIALQSRKLDPAMTPAHDYLDDV</sequence>
<dbReference type="InterPro" id="IPR008266">
    <property type="entry name" value="Tyr_kinase_AS"/>
</dbReference>
<feature type="domain" description="Fungal-type protein kinase" evidence="1">
    <location>
        <begin position="9"/>
        <end position="206"/>
    </location>
</feature>
<reference evidence="2" key="1">
    <citation type="submission" date="2022-06" db="EMBL/GenBank/DDBJ databases">
        <title>Genome Sequence of Candolleomyces eurysporus.</title>
        <authorList>
            <person name="Buettner E."/>
        </authorList>
    </citation>
    <scope>NUCLEOTIDE SEQUENCE</scope>
    <source>
        <strain evidence="2">VTCC 930004</strain>
    </source>
</reference>
<evidence type="ECO:0000259" key="1">
    <source>
        <dbReference type="Pfam" id="PF17667"/>
    </source>
</evidence>
<dbReference type="AlphaFoldDB" id="A0A9W8MC55"/>
<dbReference type="EMBL" id="JANBPK010001196">
    <property type="protein sequence ID" value="KAJ2925071.1"/>
    <property type="molecule type" value="Genomic_DNA"/>
</dbReference>
<evidence type="ECO:0000313" key="3">
    <source>
        <dbReference type="Proteomes" id="UP001140091"/>
    </source>
</evidence>
<comment type="caution">
    <text evidence="2">The sequence shown here is derived from an EMBL/GenBank/DDBJ whole genome shotgun (WGS) entry which is preliminary data.</text>
</comment>
<dbReference type="GO" id="GO:0004672">
    <property type="term" value="F:protein kinase activity"/>
    <property type="evidence" value="ECO:0007669"/>
    <property type="project" value="InterPro"/>
</dbReference>